<dbReference type="GO" id="GO:0098797">
    <property type="term" value="C:plasma membrane protein complex"/>
    <property type="evidence" value="ECO:0007669"/>
    <property type="project" value="TreeGrafter"/>
</dbReference>
<dbReference type="InterPro" id="IPR025857">
    <property type="entry name" value="MacB_PCD"/>
</dbReference>
<keyword evidence="3" id="KW-1003">Cell membrane</keyword>
<dbReference type="EMBL" id="SLWK01000001">
    <property type="protein sequence ID" value="TCO10418.1"/>
    <property type="molecule type" value="Genomic_DNA"/>
</dbReference>
<keyword evidence="10" id="KW-0449">Lipoprotein</keyword>
<evidence type="ECO:0000256" key="1">
    <source>
        <dbReference type="ARBA" id="ARBA00004651"/>
    </source>
</evidence>
<evidence type="ECO:0000259" key="8">
    <source>
        <dbReference type="Pfam" id="PF02687"/>
    </source>
</evidence>
<evidence type="ECO:0000313" key="10">
    <source>
        <dbReference type="EMBL" id="TCO10418.1"/>
    </source>
</evidence>
<sequence>MLQNKQILKPEYFIAGKIQSGGVSGRKLAGPVLKVAVGGIILGMVVMILSIAIGTGFKREIREKIVGFGSHIQVVNYDFNLSYEANPIRLNEDLFTAIGELDGVRNVQRFAVKPGLLKSEEEMQGVVLKGIGDDYDTTFLESILQEGNLPDFTGESPANEIIISSTLANILNLQLGQDVFMYFFQEQIRARRYTIVGIYDSNLPDLDKMFVVADLRHIQRLNNWDADQIAGYEVLLNDFDNLDQLWYEIYDLTASYISPDGAMLRAQSIRQTQPQIFSWLDLLDMNIAVIIVLILLVAGFNMITGLLILILERTNMIGILKAIGMSDWPLRKIFLSLAVRIAIRGLVWGNLVGIGLAIIQMRFGIVSLDPASYFLDTVPIHINLSHILLLNAGAIIAIFLMMIGPSYVATSITPVKAIHFD</sequence>
<feature type="transmembrane region" description="Helical" evidence="7">
    <location>
        <begin position="35"/>
        <end position="57"/>
    </location>
</feature>
<keyword evidence="4 7" id="KW-0812">Transmembrane</keyword>
<evidence type="ECO:0000259" key="9">
    <source>
        <dbReference type="Pfam" id="PF12704"/>
    </source>
</evidence>
<feature type="transmembrane region" description="Helical" evidence="7">
    <location>
        <begin position="287"/>
        <end position="312"/>
    </location>
</feature>
<evidence type="ECO:0000256" key="4">
    <source>
        <dbReference type="ARBA" id="ARBA00022692"/>
    </source>
</evidence>
<evidence type="ECO:0000313" key="11">
    <source>
        <dbReference type="Proteomes" id="UP000295221"/>
    </source>
</evidence>
<dbReference type="GO" id="GO:0044874">
    <property type="term" value="P:lipoprotein localization to outer membrane"/>
    <property type="evidence" value="ECO:0007669"/>
    <property type="project" value="TreeGrafter"/>
</dbReference>
<evidence type="ECO:0000256" key="3">
    <source>
        <dbReference type="ARBA" id="ARBA00022475"/>
    </source>
</evidence>
<accession>A0A4R2GN47</accession>
<protein>
    <submittedName>
        <fullName evidence="10">Lipoprotein-releasing system permease protein</fullName>
    </submittedName>
</protein>
<dbReference type="Proteomes" id="UP000295221">
    <property type="component" value="Unassembled WGS sequence"/>
</dbReference>
<dbReference type="AlphaFoldDB" id="A0A4R2GN47"/>
<comment type="subcellular location">
    <subcellularLocation>
        <location evidence="1">Cell membrane</location>
        <topology evidence="1">Multi-pass membrane protein</topology>
    </subcellularLocation>
</comment>
<dbReference type="Pfam" id="PF12704">
    <property type="entry name" value="MacB_PCD"/>
    <property type="match status" value="1"/>
</dbReference>
<organism evidence="10 11">
    <name type="scientific">Natronoflexus pectinivorans</name>
    <dbReference type="NCBI Taxonomy" id="682526"/>
    <lineage>
        <taxon>Bacteria</taxon>
        <taxon>Pseudomonadati</taxon>
        <taxon>Bacteroidota</taxon>
        <taxon>Bacteroidia</taxon>
        <taxon>Marinilabiliales</taxon>
        <taxon>Marinilabiliaceae</taxon>
        <taxon>Natronoflexus</taxon>
    </lineage>
</organism>
<comment type="similarity">
    <text evidence="2">Belongs to the ABC-4 integral membrane protein family. LolC/E subfamily.</text>
</comment>
<feature type="transmembrane region" description="Helical" evidence="7">
    <location>
        <begin position="333"/>
        <end position="360"/>
    </location>
</feature>
<evidence type="ECO:0000256" key="2">
    <source>
        <dbReference type="ARBA" id="ARBA00005236"/>
    </source>
</evidence>
<evidence type="ECO:0000256" key="7">
    <source>
        <dbReference type="SAM" id="Phobius"/>
    </source>
</evidence>
<dbReference type="PANTHER" id="PTHR30489">
    <property type="entry name" value="LIPOPROTEIN-RELEASING SYSTEM TRANSMEMBRANE PROTEIN LOLE"/>
    <property type="match status" value="1"/>
</dbReference>
<feature type="domain" description="MacB-like periplasmic core" evidence="9">
    <location>
        <begin position="36"/>
        <end position="244"/>
    </location>
</feature>
<keyword evidence="6 7" id="KW-0472">Membrane</keyword>
<keyword evidence="5 7" id="KW-1133">Transmembrane helix</keyword>
<evidence type="ECO:0000256" key="6">
    <source>
        <dbReference type="ARBA" id="ARBA00023136"/>
    </source>
</evidence>
<feature type="domain" description="ABC3 transporter permease C-terminal" evidence="8">
    <location>
        <begin position="289"/>
        <end position="414"/>
    </location>
</feature>
<evidence type="ECO:0000256" key="5">
    <source>
        <dbReference type="ARBA" id="ARBA00022989"/>
    </source>
</evidence>
<dbReference type="InterPro" id="IPR003838">
    <property type="entry name" value="ABC3_permease_C"/>
</dbReference>
<comment type="caution">
    <text evidence="10">The sequence shown here is derived from an EMBL/GenBank/DDBJ whole genome shotgun (WGS) entry which is preliminary data.</text>
</comment>
<dbReference type="PANTHER" id="PTHR30489:SF0">
    <property type="entry name" value="LIPOPROTEIN-RELEASING SYSTEM TRANSMEMBRANE PROTEIN LOLE"/>
    <property type="match status" value="1"/>
</dbReference>
<name>A0A4R2GN47_9BACT</name>
<dbReference type="Pfam" id="PF02687">
    <property type="entry name" value="FtsX"/>
    <property type="match status" value="1"/>
</dbReference>
<dbReference type="InterPro" id="IPR051447">
    <property type="entry name" value="Lipoprotein-release_system"/>
</dbReference>
<feature type="transmembrane region" description="Helical" evidence="7">
    <location>
        <begin position="380"/>
        <end position="403"/>
    </location>
</feature>
<gene>
    <name evidence="10" type="ORF">EV194_10148</name>
</gene>
<keyword evidence="11" id="KW-1185">Reference proteome</keyword>
<proteinExistence type="inferred from homology"/>
<reference evidence="10 11" key="1">
    <citation type="submission" date="2019-03" db="EMBL/GenBank/DDBJ databases">
        <title>Genomic Encyclopedia of Type Strains, Phase IV (KMG-IV): sequencing the most valuable type-strain genomes for metagenomic binning, comparative biology and taxonomic classification.</title>
        <authorList>
            <person name="Goeker M."/>
        </authorList>
    </citation>
    <scope>NUCLEOTIDE SEQUENCE [LARGE SCALE GENOMIC DNA]</scope>
    <source>
        <strain evidence="10 11">DSM 24179</strain>
    </source>
</reference>